<name>A0AAD7EH61_9AGAR</name>
<dbReference type="SUPFAM" id="SSF56112">
    <property type="entry name" value="Protein kinase-like (PK-like)"/>
    <property type="match status" value="1"/>
</dbReference>
<dbReference type="Proteomes" id="UP001218218">
    <property type="component" value="Unassembled WGS sequence"/>
</dbReference>
<gene>
    <name evidence="2" type="ORF">DFH08DRAFT_713221</name>
</gene>
<organism evidence="2 3">
    <name type="scientific">Mycena albidolilacea</name>
    <dbReference type="NCBI Taxonomy" id="1033008"/>
    <lineage>
        <taxon>Eukaryota</taxon>
        <taxon>Fungi</taxon>
        <taxon>Dikarya</taxon>
        <taxon>Basidiomycota</taxon>
        <taxon>Agaricomycotina</taxon>
        <taxon>Agaricomycetes</taxon>
        <taxon>Agaricomycetidae</taxon>
        <taxon>Agaricales</taxon>
        <taxon>Marasmiineae</taxon>
        <taxon>Mycenaceae</taxon>
        <taxon>Mycena</taxon>
    </lineage>
</organism>
<keyword evidence="2" id="KW-0418">Kinase</keyword>
<dbReference type="InterPro" id="IPR000719">
    <property type="entry name" value="Prot_kinase_dom"/>
</dbReference>
<reference evidence="2" key="1">
    <citation type="submission" date="2023-03" db="EMBL/GenBank/DDBJ databases">
        <title>Massive genome expansion in bonnet fungi (Mycena s.s.) driven by repeated elements and novel gene families across ecological guilds.</title>
        <authorList>
            <consortium name="Lawrence Berkeley National Laboratory"/>
            <person name="Harder C.B."/>
            <person name="Miyauchi S."/>
            <person name="Viragh M."/>
            <person name="Kuo A."/>
            <person name="Thoen E."/>
            <person name="Andreopoulos B."/>
            <person name="Lu D."/>
            <person name="Skrede I."/>
            <person name="Drula E."/>
            <person name="Henrissat B."/>
            <person name="Morin E."/>
            <person name="Kohler A."/>
            <person name="Barry K."/>
            <person name="LaButti K."/>
            <person name="Morin E."/>
            <person name="Salamov A."/>
            <person name="Lipzen A."/>
            <person name="Mereny Z."/>
            <person name="Hegedus B."/>
            <person name="Baldrian P."/>
            <person name="Stursova M."/>
            <person name="Weitz H."/>
            <person name="Taylor A."/>
            <person name="Grigoriev I.V."/>
            <person name="Nagy L.G."/>
            <person name="Martin F."/>
            <person name="Kauserud H."/>
        </authorList>
    </citation>
    <scope>NUCLEOTIDE SEQUENCE</scope>
    <source>
        <strain evidence="2">CBHHK002</strain>
    </source>
</reference>
<dbReference type="PROSITE" id="PS50011">
    <property type="entry name" value="PROTEIN_KINASE_DOM"/>
    <property type="match status" value="1"/>
</dbReference>
<dbReference type="GO" id="GO:0005524">
    <property type="term" value="F:ATP binding"/>
    <property type="evidence" value="ECO:0007669"/>
    <property type="project" value="InterPro"/>
</dbReference>
<protein>
    <submittedName>
        <fullName evidence="2">Kinase-like domain-containing protein</fullName>
    </submittedName>
</protein>
<dbReference type="EMBL" id="JARIHO010000052">
    <property type="protein sequence ID" value="KAJ7321020.1"/>
    <property type="molecule type" value="Genomic_DNA"/>
</dbReference>
<evidence type="ECO:0000313" key="2">
    <source>
        <dbReference type="EMBL" id="KAJ7321020.1"/>
    </source>
</evidence>
<dbReference type="AlphaFoldDB" id="A0AAD7EH61"/>
<proteinExistence type="predicted"/>
<dbReference type="InterPro" id="IPR011009">
    <property type="entry name" value="Kinase-like_dom_sf"/>
</dbReference>
<accession>A0AAD7EH61</accession>
<dbReference type="InterPro" id="IPR050235">
    <property type="entry name" value="CK1_Ser-Thr_kinase"/>
</dbReference>
<evidence type="ECO:0000313" key="3">
    <source>
        <dbReference type="Proteomes" id="UP001218218"/>
    </source>
</evidence>
<keyword evidence="3" id="KW-1185">Reference proteome</keyword>
<evidence type="ECO:0000259" key="1">
    <source>
        <dbReference type="PROSITE" id="PS50011"/>
    </source>
</evidence>
<comment type="caution">
    <text evidence="2">The sequence shown here is derived from an EMBL/GenBank/DDBJ whole genome shotgun (WGS) entry which is preliminary data.</text>
</comment>
<dbReference type="Gene3D" id="1.10.510.10">
    <property type="entry name" value="Transferase(Phosphotransferase) domain 1"/>
    <property type="match status" value="1"/>
</dbReference>
<keyword evidence="2" id="KW-0808">Transferase</keyword>
<sequence>MPPPEHPVAIVERIVHNVYLSCVSGPNSDCKQHFCSPAAPCRVARELLAPFLNSSSWNTAVKTYKVDAFFSNVEEGVYYPHPWHINTRVRKAVLLSRYRVSRTICSAGGTYRDRGVYVAYDFGSAQGCAGASEVVIKAWASGSDVEYHREVAAYKILDGCPGVPHTLGSAQYEPTCDVYVLPMQKLGPTLSDLVSLLPNKRFDAPMVLTVAIQMIERYRDIHARGLVHGATKPGNICLAPRGAGPPGMLYAIDFGFAIPLADHLPLPSAHRIDAVGNRRFISVFAHHGISKSQRDDLESLAYTLADLFHGELPWDTPRVWRLKMATPASKLFCGMDECFHEFWRDIKALAYGEIPDYDKMRGRFVACLEDHEKACAPLSWWDLWDQHNG</sequence>
<dbReference type="PANTHER" id="PTHR11909">
    <property type="entry name" value="CASEIN KINASE-RELATED"/>
    <property type="match status" value="1"/>
</dbReference>
<dbReference type="GO" id="GO:0004672">
    <property type="term" value="F:protein kinase activity"/>
    <property type="evidence" value="ECO:0007669"/>
    <property type="project" value="InterPro"/>
</dbReference>
<feature type="domain" description="Protein kinase" evidence="1">
    <location>
        <begin position="111"/>
        <end position="389"/>
    </location>
</feature>